<dbReference type="Pfam" id="PF01408">
    <property type="entry name" value="GFO_IDH_MocA"/>
    <property type="match status" value="1"/>
</dbReference>
<dbReference type="InterPro" id="IPR051450">
    <property type="entry name" value="Gfo/Idh/MocA_Oxidoreductases"/>
</dbReference>
<feature type="domain" description="Gfo/Idh/MocA-like oxidoreductase N-terminal" evidence="1">
    <location>
        <begin position="1"/>
        <end position="117"/>
    </location>
</feature>
<dbReference type="AlphaFoldDB" id="A0A6B8REZ1"/>
<dbReference type="InterPro" id="IPR036291">
    <property type="entry name" value="NAD(P)-bd_dom_sf"/>
</dbReference>
<evidence type="ECO:0000313" key="2">
    <source>
        <dbReference type="EMBL" id="QGQ93926.1"/>
    </source>
</evidence>
<dbReference type="KEGG" id="ppsc:EHS13_02905"/>
<organism evidence="2 3">
    <name type="scientific">Paenibacillus psychroresistens</name>
    <dbReference type="NCBI Taxonomy" id="1778678"/>
    <lineage>
        <taxon>Bacteria</taxon>
        <taxon>Bacillati</taxon>
        <taxon>Bacillota</taxon>
        <taxon>Bacilli</taxon>
        <taxon>Bacillales</taxon>
        <taxon>Paenibacillaceae</taxon>
        <taxon>Paenibacillus</taxon>
    </lineage>
</organism>
<dbReference type="RefSeq" id="WP_155698923.1">
    <property type="nucleotide sequence ID" value="NZ_CP034235.1"/>
</dbReference>
<keyword evidence="3" id="KW-1185">Reference proteome</keyword>
<dbReference type="InterPro" id="IPR000683">
    <property type="entry name" value="Gfo/Idh/MocA-like_OxRdtase_N"/>
</dbReference>
<dbReference type="Proteomes" id="UP000426246">
    <property type="component" value="Chromosome"/>
</dbReference>
<dbReference type="SUPFAM" id="SSF51735">
    <property type="entry name" value="NAD(P)-binding Rossmann-fold domains"/>
    <property type="match status" value="1"/>
</dbReference>
<dbReference type="Gene3D" id="3.40.50.720">
    <property type="entry name" value="NAD(P)-binding Rossmann-like Domain"/>
    <property type="match status" value="1"/>
</dbReference>
<dbReference type="OrthoDB" id="9815825at2"/>
<sequence>MNIGIIGTGFGSYHAELLRKMDHVDRVVIFGRNETKLQTLKADLGIEVTNSIDDILLDPEITVVDICLPSHLHSQYAIEALKNGKHVFCETPVCLELEDALAMKQAEEQSGKRVLVNQFIKFEPSYTYLQETIQNQKYGKLLSLTLKRETSPMWGDLGLNTITTNLMIHELDFLTWLFGATNLSNVWGAEAEDKKQAHVRASYQHHGTFAEIIVSSRMPAAFPFTVSFEAYFEQAKLVFHESDARDPIQTALYEYTSSGQQMLALNSVNPYEKSLEHAVQCFHNNSESLISLDYAIASLKLAIELRERLY</sequence>
<accession>A0A6B8REZ1</accession>
<dbReference type="PANTHER" id="PTHR43377">
    <property type="entry name" value="BILIVERDIN REDUCTASE A"/>
    <property type="match status" value="1"/>
</dbReference>
<evidence type="ECO:0000313" key="3">
    <source>
        <dbReference type="Proteomes" id="UP000426246"/>
    </source>
</evidence>
<proteinExistence type="predicted"/>
<protein>
    <submittedName>
        <fullName evidence="2">Gfo/Idh/MocA family oxidoreductase</fullName>
    </submittedName>
</protein>
<name>A0A6B8REZ1_9BACL</name>
<dbReference type="Gene3D" id="3.30.360.10">
    <property type="entry name" value="Dihydrodipicolinate Reductase, domain 2"/>
    <property type="match status" value="1"/>
</dbReference>
<evidence type="ECO:0000259" key="1">
    <source>
        <dbReference type="Pfam" id="PF01408"/>
    </source>
</evidence>
<dbReference type="EMBL" id="CP034235">
    <property type="protein sequence ID" value="QGQ93926.1"/>
    <property type="molecule type" value="Genomic_DNA"/>
</dbReference>
<gene>
    <name evidence="2" type="ORF">EHS13_02905</name>
</gene>
<reference evidence="3" key="1">
    <citation type="submission" date="2018-11" db="EMBL/GenBank/DDBJ databases">
        <title>Complete genome sequence of Paenibacillus sp. ML311-T8.</title>
        <authorList>
            <person name="Nam Y.-D."/>
            <person name="Kang J."/>
            <person name="Chung W.-H."/>
            <person name="Park Y.S."/>
        </authorList>
    </citation>
    <scope>NUCLEOTIDE SEQUENCE [LARGE SCALE GENOMIC DNA]</scope>
    <source>
        <strain evidence="3">ML311-T8</strain>
    </source>
</reference>
<dbReference type="GO" id="GO:0000166">
    <property type="term" value="F:nucleotide binding"/>
    <property type="evidence" value="ECO:0007669"/>
    <property type="project" value="InterPro"/>
</dbReference>
<dbReference type="PANTHER" id="PTHR43377:SF1">
    <property type="entry name" value="BILIVERDIN REDUCTASE A"/>
    <property type="match status" value="1"/>
</dbReference>